<dbReference type="GO" id="GO:0004017">
    <property type="term" value="F:AMP kinase activity"/>
    <property type="evidence" value="ECO:0007669"/>
    <property type="project" value="UniProtKB-UniRule"/>
</dbReference>
<feature type="binding site" evidence="5">
    <location>
        <position position="31"/>
    </location>
    <ligand>
        <name>AMP</name>
        <dbReference type="ChEBI" id="CHEBI:456215"/>
    </ligand>
</feature>
<feature type="binding site" evidence="5">
    <location>
        <position position="167"/>
    </location>
    <ligand>
        <name>AMP</name>
        <dbReference type="ChEBI" id="CHEBI:456215"/>
    </ligand>
</feature>
<keyword evidence="3 5" id="KW-0547">Nucleotide-binding</keyword>
<dbReference type="PANTHER" id="PTHR23359">
    <property type="entry name" value="NUCLEOTIDE KINASE"/>
    <property type="match status" value="1"/>
</dbReference>
<dbReference type="GO" id="GO:0005524">
    <property type="term" value="F:ATP binding"/>
    <property type="evidence" value="ECO:0007669"/>
    <property type="project" value="UniProtKB-UniRule"/>
</dbReference>
<feature type="binding site" evidence="5">
    <location>
        <position position="36"/>
    </location>
    <ligand>
        <name>AMP</name>
        <dbReference type="ChEBI" id="CHEBI:456215"/>
    </ligand>
</feature>
<feature type="region of interest" description="NMP" evidence="5">
    <location>
        <begin position="30"/>
        <end position="59"/>
    </location>
</feature>
<dbReference type="InterPro" id="IPR033690">
    <property type="entry name" value="Adenylat_kinase_CS"/>
</dbReference>
<dbReference type="InterPro" id="IPR006259">
    <property type="entry name" value="Adenyl_kin_sub"/>
</dbReference>
<proteinExistence type="inferred from homology"/>
<evidence type="ECO:0000256" key="4">
    <source>
        <dbReference type="ARBA" id="ARBA00022777"/>
    </source>
</evidence>
<evidence type="ECO:0000256" key="5">
    <source>
        <dbReference type="HAMAP-Rule" id="MF_00235"/>
    </source>
</evidence>
<dbReference type="RefSeq" id="WP_034414387.1">
    <property type="nucleotide sequence ID" value="NZ_JGVK01000027.1"/>
</dbReference>
<feature type="binding site" evidence="5">
    <location>
        <begin position="85"/>
        <end position="88"/>
    </location>
    <ligand>
        <name>AMP</name>
        <dbReference type="ChEBI" id="CHEBI:456215"/>
    </ligand>
</feature>
<organism evidence="9 10">
    <name type="scientific">Candidatus Photodesmus blepharonis</name>
    <dbReference type="NCBI Taxonomy" id="1179155"/>
    <lineage>
        <taxon>Bacteria</taxon>
        <taxon>Pseudomonadati</taxon>
        <taxon>Pseudomonadota</taxon>
        <taxon>Gammaproteobacteria</taxon>
        <taxon>Vibrionales</taxon>
        <taxon>Vibrionaceae</taxon>
        <taxon>Candidatus Photodesmus</taxon>
    </lineage>
</organism>
<dbReference type="InterPro" id="IPR000850">
    <property type="entry name" value="Adenylat/UMP-CMP_kin"/>
</dbReference>
<reference evidence="9 10" key="1">
    <citation type="submission" date="2014-03" db="EMBL/GenBank/DDBJ databases">
        <title>Selection and divergence in the genomes of co-occurring obligate luminous symbionts with specific hosts.</title>
        <authorList>
            <person name="Hendry T.A."/>
            <person name="de Wet J.R."/>
            <person name="Dunlap P.V."/>
        </authorList>
    </citation>
    <scope>NUCLEOTIDE SEQUENCE [LARGE SCALE GENOMIC DNA]</scope>
    <source>
        <strain evidence="9 10">Ppalp.1</strain>
    </source>
</reference>
<comment type="function">
    <text evidence="5">Catalyzes the reversible transfer of the terminal phosphate group between ATP and AMP. Plays an important role in cellular energy homeostasis and in adenine nucleotide metabolism.</text>
</comment>
<dbReference type="Proteomes" id="UP000053784">
    <property type="component" value="Unassembled WGS sequence"/>
</dbReference>
<dbReference type="STRING" id="1179155.CF67_04057"/>
<keyword evidence="2 5" id="KW-0545">Nucleotide biosynthesis</keyword>
<dbReference type="FunFam" id="3.40.50.300:FF:000106">
    <property type="entry name" value="Adenylate kinase mitochondrial"/>
    <property type="match status" value="1"/>
</dbReference>
<dbReference type="PROSITE" id="PS00113">
    <property type="entry name" value="ADENYLATE_KINASE"/>
    <property type="match status" value="1"/>
</dbReference>
<dbReference type="GO" id="GO:0044209">
    <property type="term" value="P:AMP salvage"/>
    <property type="evidence" value="ECO:0007669"/>
    <property type="project" value="UniProtKB-UniRule"/>
</dbReference>
<dbReference type="GO" id="GO:0005737">
    <property type="term" value="C:cytoplasm"/>
    <property type="evidence" value="ECO:0007669"/>
    <property type="project" value="UniProtKB-SubCell"/>
</dbReference>
<dbReference type="UniPathway" id="UPA00588">
    <property type="reaction ID" value="UER00649"/>
</dbReference>
<dbReference type="OrthoDB" id="9805030at2"/>
<evidence type="ECO:0000259" key="8">
    <source>
        <dbReference type="Pfam" id="PF05191"/>
    </source>
</evidence>
<comment type="subcellular location">
    <subcellularLocation>
        <location evidence="5 7">Cytoplasm</location>
    </subcellularLocation>
</comment>
<sequence>MHIILLGSPGSGKGTQAKFIMEKYCIPQISTGDMLRFSIKADTELGKQAKLMIDTGQLVSDKIILGLIRERILQEDCRRGFLLDGFPRTVFQARALKRMGVRIDCVIEFDVADDVVIKRITGRRIHLASGRTYHTMYNLPKVLWKDDMTGEDLAVRDDDREEIVRTRLDVYHAQTAPLISYYHKEVEKGKTKYFRLDGSKEVTEVSEDVERVLS</sequence>
<feature type="binding site" evidence="5">
    <location>
        <position position="156"/>
    </location>
    <ligand>
        <name>AMP</name>
        <dbReference type="ChEBI" id="CHEBI:456215"/>
    </ligand>
</feature>
<comment type="caution">
    <text evidence="9">The sequence shown here is derived from an EMBL/GenBank/DDBJ whole genome shotgun (WGS) entry which is preliminary data.</text>
</comment>
<comment type="domain">
    <text evidence="5">Consists of three domains, a large central CORE domain and two small peripheral domains, NMPbind and LID, which undergo movements during catalysis. The LID domain closes over the site of phosphoryl transfer upon ATP binding. Assembling and dissambling the active center during each catalytic cycle provides an effective means to prevent ATP hydrolysis.</text>
</comment>
<feature type="region of interest" description="LID" evidence="5">
    <location>
        <begin position="122"/>
        <end position="159"/>
    </location>
</feature>
<evidence type="ECO:0000256" key="2">
    <source>
        <dbReference type="ARBA" id="ARBA00022727"/>
    </source>
</evidence>
<evidence type="ECO:0000256" key="7">
    <source>
        <dbReference type="RuleBase" id="RU003331"/>
    </source>
</evidence>
<keyword evidence="4 5" id="KW-0418">Kinase</keyword>
<dbReference type="Pfam" id="PF00406">
    <property type="entry name" value="ADK"/>
    <property type="match status" value="1"/>
</dbReference>
<feature type="binding site" evidence="5">
    <location>
        <position position="92"/>
    </location>
    <ligand>
        <name>AMP</name>
        <dbReference type="ChEBI" id="CHEBI:456215"/>
    </ligand>
</feature>
<keyword evidence="5" id="KW-0963">Cytoplasm</keyword>
<dbReference type="PRINTS" id="PR00094">
    <property type="entry name" value="ADENYLTKNASE"/>
</dbReference>
<evidence type="ECO:0000313" key="9">
    <source>
        <dbReference type="EMBL" id="KEY91068.1"/>
    </source>
</evidence>
<dbReference type="SUPFAM" id="SSF52540">
    <property type="entry name" value="P-loop containing nucleoside triphosphate hydrolases"/>
    <property type="match status" value="1"/>
</dbReference>
<dbReference type="EMBL" id="JGVK01000027">
    <property type="protein sequence ID" value="KEY91068.1"/>
    <property type="molecule type" value="Genomic_DNA"/>
</dbReference>
<comment type="caution">
    <text evidence="5">Lacks conserved residue(s) required for the propagation of feature annotation.</text>
</comment>
<evidence type="ECO:0000256" key="3">
    <source>
        <dbReference type="ARBA" id="ARBA00022741"/>
    </source>
</evidence>
<dbReference type="Gene3D" id="3.40.50.300">
    <property type="entry name" value="P-loop containing nucleotide triphosphate hydrolases"/>
    <property type="match status" value="1"/>
</dbReference>
<dbReference type="NCBIfam" id="TIGR01351">
    <property type="entry name" value="adk"/>
    <property type="match status" value="1"/>
</dbReference>
<keyword evidence="5 7" id="KW-0067">ATP-binding</keyword>
<evidence type="ECO:0000313" key="10">
    <source>
        <dbReference type="Proteomes" id="UP000053784"/>
    </source>
</evidence>
<comment type="pathway">
    <text evidence="5">Purine metabolism; AMP biosynthesis via salvage pathway; AMP from ADP: step 1/1.</text>
</comment>
<comment type="catalytic activity">
    <reaction evidence="5 7">
        <text>AMP + ATP = 2 ADP</text>
        <dbReference type="Rhea" id="RHEA:12973"/>
        <dbReference type="ChEBI" id="CHEBI:30616"/>
        <dbReference type="ChEBI" id="CHEBI:456215"/>
        <dbReference type="ChEBI" id="CHEBI:456216"/>
        <dbReference type="EC" id="2.7.4.3"/>
    </reaction>
</comment>
<feature type="binding site" evidence="5">
    <location>
        <begin position="132"/>
        <end position="133"/>
    </location>
    <ligand>
        <name>ATP</name>
        <dbReference type="ChEBI" id="CHEBI:30616"/>
    </ligand>
</feature>
<dbReference type="Pfam" id="PF05191">
    <property type="entry name" value="ADK_lid"/>
    <property type="match status" value="1"/>
</dbReference>
<keyword evidence="1 5" id="KW-0808">Transferase</keyword>
<keyword evidence="10" id="KW-1185">Reference proteome</keyword>
<dbReference type="NCBIfam" id="NF001379">
    <property type="entry name" value="PRK00279.1-1"/>
    <property type="match status" value="1"/>
</dbReference>
<dbReference type="NCBIfam" id="NF001381">
    <property type="entry name" value="PRK00279.1-3"/>
    <property type="match status" value="1"/>
</dbReference>
<dbReference type="InterPro" id="IPR027417">
    <property type="entry name" value="P-loop_NTPase"/>
</dbReference>
<comment type="subunit">
    <text evidence="5 7">Monomer.</text>
</comment>
<dbReference type="EC" id="2.7.4.3" evidence="5 7"/>
<dbReference type="InterPro" id="IPR007862">
    <property type="entry name" value="Adenylate_kinase_lid-dom"/>
</dbReference>
<dbReference type="AlphaFoldDB" id="A0A084CMN9"/>
<feature type="binding site" evidence="5">
    <location>
        <position position="200"/>
    </location>
    <ligand>
        <name>ATP</name>
        <dbReference type="ChEBI" id="CHEBI:30616"/>
    </ligand>
</feature>
<evidence type="ECO:0000256" key="1">
    <source>
        <dbReference type="ARBA" id="ARBA00022679"/>
    </source>
</evidence>
<name>A0A084CMN9_9GAMM</name>
<feature type="binding site" evidence="5">
    <location>
        <begin position="57"/>
        <end position="59"/>
    </location>
    <ligand>
        <name>AMP</name>
        <dbReference type="ChEBI" id="CHEBI:456215"/>
    </ligand>
</feature>
<comment type="similarity">
    <text evidence="5 6">Belongs to the adenylate kinase family.</text>
</comment>
<dbReference type="HAMAP" id="MF_00235">
    <property type="entry name" value="Adenylate_kinase_Adk"/>
    <property type="match status" value="1"/>
</dbReference>
<dbReference type="NCBIfam" id="NF001380">
    <property type="entry name" value="PRK00279.1-2"/>
    <property type="match status" value="1"/>
</dbReference>
<gene>
    <name evidence="5 9" type="primary">adk</name>
    <name evidence="9" type="ORF">CF67_04057</name>
</gene>
<accession>A0A084CMN9</accession>
<feature type="binding site" evidence="5">
    <location>
        <position position="123"/>
    </location>
    <ligand>
        <name>ATP</name>
        <dbReference type="ChEBI" id="CHEBI:30616"/>
    </ligand>
</feature>
<evidence type="ECO:0000256" key="6">
    <source>
        <dbReference type="RuleBase" id="RU003330"/>
    </source>
</evidence>
<protein>
    <recommendedName>
        <fullName evidence="5 7">Adenylate kinase</fullName>
        <shortName evidence="5">AK</shortName>
        <ecNumber evidence="5 7">2.7.4.3</ecNumber>
    </recommendedName>
    <alternativeName>
        <fullName evidence="5">ATP-AMP transphosphorylase</fullName>
    </alternativeName>
    <alternativeName>
        <fullName evidence="5">ATP:AMP phosphotransferase</fullName>
    </alternativeName>
    <alternativeName>
        <fullName evidence="5">Adenylate monophosphate kinase</fullName>
    </alternativeName>
</protein>
<dbReference type="eggNOG" id="COG0563">
    <property type="taxonomic scope" value="Bacteria"/>
</dbReference>
<feature type="domain" description="Adenylate kinase active site lid" evidence="8">
    <location>
        <begin position="123"/>
        <end position="158"/>
    </location>
</feature>
<dbReference type="CDD" id="cd01428">
    <property type="entry name" value="ADK"/>
    <property type="match status" value="1"/>
</dbReference>
<feature type="binding site" evidence="5">
    <location>
        <begin position="10"/>
        <end position="15"/>
    </location>
    <ligand>
        <name>ATP</name>
        <dbReference type="ChEBI" id="CHEBI:30616"/>
    </ligand>
</feature>